<evidence type="ECO:0000313" key="2">
    <source>
        <dbReference type="Proteomes" id="UP001153331"/>
    </source>
</evidence>
<proteinExistence type="predicted"/>
<gene>
    <name evidence="1" type="ORF">OPT61_g7462</name>
</gene>
<dbReference type="Proteomes" id="UP001153331">
    <property type="component" value="Unassembled WGS sequence"/>
</dbReference>
<sequence length="476" mass="52312">MSTSALHLYRVGSGMPRVASLSQAFSSKMAATTQMRRSNVANIASSGVLHACPALYTSIPPIPDARDVPRTMLGAPDANSWLEDPLLIERAKFDRLACRSAPLTATSPHMTIATARCGNRPDATSPTTVKTEPFRRALQGSNYSVKFSALPSHVIRPSATMHMLALRAIYAEGPSDAPRDRHIHIPLEITGRGTAHWIGTQPSMGSENRPTRRSIKIKINKRLAVALNEEYSICCAWGFQYEHVDEKTYNIVGWSTGEAEPSRAPVGTNHLRDIRPKMTIRWSDTYQVSASDTGCMPKSFVDPATNSLPIQPGETFVFDSFDKVRISAEQPPKKPSNAFAFAATSPGCSIVLERGLDLGRDKDEDNVTPVFMASSGVHTFPVPTTGSIQPTDTALIWFQLKSQPLIRRQAFDRKSLTVEPLEYPYGVQRSPFTEITLDFVDGRPQLLNKIITFPTESNMASPITGEKPTSRDSVEQ</sequence>
<keyword evidence="2" id="KW-1185">Reference proteome</keyword>
<dbReference type="EMBL" id="JAPHNI010000614">
    <property type="protein sequence ID" value="KAJ8109441.1"/>
    <property type="molecule type" value="Genomic_DNA"/>
</dbReference>
<name>A0ACC2I3V4_9PLEO</name>
<organism evidence="1 2">
    <name type="scientific">Boeremia exigua</name>
    <dbReference type="NCBI Taxonomy" id="749465"/>
    <lineage>
        <taxon>Eukaryota</taxon>
        <taxon>Fungi</taxon>
        <taxon>Dikarya</taxon>
        <taxon>Ascomycota</taxon>
        <taxon>Pezizomycotina</taxon>
        <taxon>Dothideomycetes</taxon>
        <taxon>Pleosporomycetidae</taxon>
        <taxon>Pleosporales</taxon>
        <taxon>Pleosporineae</taxon>
        <taxon>Didymellaceae</taxon>
        <taxon>Boeremia</taxon>
    </lineage>
</organism>
<evidence type="ECO:0000313" key="1">
    <source>
        <dbReference type="EMBL" id="KAJ8109441.1"/>
    </source>
</evidence>
<accession>A0ACC2I3V4</accession>
<reference evidence="1" key="1">
    <citation type="submission" date="2022-11" db="EMBL/GenBank/DDBJ databases">
        <title>Genome Sequence of Boeremia exigua.</title>
        <authorList>
            <person name="Buettner E."/>
        </authorList>
    </citation>
    <scope>NUCLEOTIDE SEQUENCE</scope>
    <source>
        <strain evidence="1">CU02</strain>
    </source>
</reference>
<comment type="caution">
    <text evidence="1">The sequence shown here is derived from an EMBL/GenBank/DDBJ whole genome shotgun (WGS) entry which is preliminary data.</text>
</comment>
<protein>
    <submittedName>
        <fullName evidence="1">Uncharacterized protein</fullName>
    </submittedName>
</protein>